<keyword evidence="1" id="KW-1133">Transmembrane helix</keyword>
<feature type="transmembrane region" description="Helical" evidence="1">
    <location>
        <begin position="41"/>
        <end position="58"/>
    </location>
</feature>
<keyword evidence="1" id="KW-0812">Transmembrane</keyword>
<dbReference type="EMBL" id="HACA01032559">
    <property type="protein sequence ID" value="CDW49920.1"/>
    <property type="molecule type" value="Transcribed_RNA"/>
</dbReference>
<keyword evidence="1" id="KW-0472">Membrane</keyword>
<reference evidence="2" key="1">
    <citation type="submission" date="2014-05" db="EMBL/GenBank/DDBJ databases">
        <authorList>
            <person name="Chronopoulou M."/>
        </authorList>
    </citation>
    <scope>NUCLEOTIDE SEQUENCE</scope>
    <source>
        <tissue evidence="2">Whole organism</tissue>
    </source>
</reference>
<organism evidence="2">
    <name type="scientific">Lepeophtheirus salmonis</name>
    <name type="common">Salmon louse</name>
    <name type="synonym">Caligus salmonis</name>
    <dbReference type="NCBI Taxonomy" id="72036"/>
    <lineage>
        <taxon>Eukaryota</taxon>
        <taxon>Metazoa</taxon>
        <taxon>Ecdysozoa</taxon>
        <taxon>Arthropoda</taxon>
        <taxon>Crustacea</taxon>
        <taxon>Multicrustacea</taxon>
        <taxon>Hexanauplia</taxon>
        <taxon>Copepoda</taxon>
        <taxon>Siphonostomatoida</taxon>
        <taxon>Caligidae</taxon>
        <taxon>Lepeophtheirus</taxon>
    </lineage>
</organism>
<proteinExistence type="predicted"/>
<evidence type="ECO:0000256" key="1">
    <source>
        <dbReference type="SAM" id="Phobius"/>
    </source>
</evidence>
<dbReference type="AlphaFoldDB" id="A0A0K2VHV4"/>
<evidence type="ECO:0008006" key="3">
    <source>
        <dbReference type="Google" id="ProtNLM"/>
    </source>
</evidence>
<evidence type="ECO:0000313" key="2">
    <source>
        <dbReference type="EMBL" id="CDW49920.1"/>
    </source>
</evidence>
<sequence length="99" mass="11866">MGNPIVYHCKQYNVYFYSQTSQQMEFPTVLLESDHKKMIPLLKMVTFLYISYMTIPFLEFSYSFSANKQFVWLFSLPVLFLDVNNEAFQKFLSVYLLQM</sequence>
<protein>
    <recommendedName>
        <fullName evidence="3">Transmembrane protein</fullName>
    </recommendedName>
</protein>
<name>A0A0K2VHV4_LEPSM</name>
<accession>A0A0K2VHV4</accession>